<evidence type="ECO:0000313" key="1">
    <source>
        <dbReference type="EMBL" id="ETP38556.1"/>
    </source>
</evidence>
<gene>
    <name evidence="1" type="ORF">F442_13873</name>
</gene>
<dbReference type="AlphaFoldDB" id="W2YUY2"/>
<proteinExistence type="predicted"/>
<evidence type="ECO:0000313" key="2">
    <source>
        <dbReference type="Proteomes" id="UP000018948"/>
    </source>
</evidence>
<reference evidence="1 2" key="1">
    <citation type="submission" date="2013-11" db="EMBL/GenBank/DDBJ databases">
        <title>The Genome Sequence of Phytophthora parasitica P10297.</title>
        <authorList>
            <consortium name="The Broad Institute Genomics Platform"/>
            <person name="Russ C."/>
            <person name="Tyler B."/>
            <person name="Panabieres F."/>
            <person name="Shan W."/>
            <person name="Tripathy S."/>
            <person name="Grunwald N."/>
            <person name="Machado M."/>
            <person name="Johnson C.S."/>
            <person name="Walker B."/>
            <person name="Young S.K."/>
            <person name="Zeng Q."/>
            <person name="Gargeya S."/>
            <person name="Fitzgerald M."/>
            <person name="Haas B."/>
            <person name="Abouelleil A."/>
            <person name="Allen A.W."/>
            <person name="Alvarado L."/>
            <person name="Arachchi H.M."/>
            <person name="Berlin A.M."/>
            <person name="Chapman S.B."/>
            <person name="Gainer-Dewar J."/>
            <person name="Goldberg J."/>
            <person name="Griggs A."/>
            <person name="Gujja S."/>
            <person name="Hansen M."/>
            <person name="Howarth C."/>
            <person name="Imamovic A."/>
            <person name="Ireland A."/>
            <person name="Larimer J."/>
            <person name="McCowan C."/>
            <person name="Murphy C."/>
            <person name="Pearson M."/>
            <person name="Poon T.W."/>
            <person name="Priest M."/>
            <person name="Roberts A."/>
            <person name="Saif S."/>
            <person name="Shea T."/>
            <person name="Sisk P."/>
            <person name="Sykes S."/>
            <person name="Wortman J."/>
            <person name="Nusbaum C."/>
            <person name="Birren B."/>
        </authorList>
    </citation>
    <scope>NUCLEOTIDE SEQUENCE [LARGE SCALE GENOMIC DNA]</scope>
    <source>
        <strain evidence="1 2">P10297</strain>
    </source>
</reference>
<protein>
    <submittedName>
        <fullName evidence="1">Uncharacterized protein</fullName>
    </submittedName>
</protein>
<name>W2YUY2_PHYNI</name>
<comment type="caution">
    <text evidence="1">The sequence shown here is derived from an EMBL/GenBank/DDBJ whole genome shotgun (WGS) entry which is preliminary data.</text>
</comment>
<sequence length="506" mass="55389">MGCAVANCQEDEGLKTDPCTVCGKQVHHMCSIGVFEGENSALNERFCCTTCVEKVYPHEGGDTTSWTDNCATTPCPTMSKRKSSNIWTGSDSDFVASPDIRGEGSCVSVTRAPKRLKLGKQTKLDYGGGDGKKKKQTNVKPVVAPGVVVVPDPAQSSPVSDLGIPLSLRHARRAGLTDGVWDLIHHLDVPYQKRNPWQKSRKLYPNLCLLCCEDVKSRTKTTRYSWEDALCSTKNASNAKNHIKLMHADHPLAVLAEQKITDKAKDDIVGGEADACSILEPTTADRPDELDNEDNTTIPATTAPAGLKDEAVCLTPKPTKRFFRPNEKMINVLISKWMINQGLPYTVCTSDAFKDVICAATGDLTFPILSRDRHARLLAGQFQLFCDLVGDSGKESIVGASVAFIDSKWKFRFIAMLATVKNDGHRAPLVARLIENGFKSKYDVDIRSMARFTMSDTTPSAKNVADHLGTEQEDCSMHLLNLCIGYGIGLKDNIHTTTMWDSDNGS</sequence>
<dbReference type="Proteomes" id="UP000018948">
    <property type="component" value="Unassembled WGS sequence"/>
</dbReference>
<accession>W2YUY2</accession>
<organism evidence="1 2">
    <name type="scientific">Phytophthora nicotianae P10297</name>
    <dbReference type="NCBI Taxonomy" id="1317064"/>
    <lineage>
        <taxon>Eukaryota</taxon>
        <taxon>Sar</taxon>
        <taxon>Stramenopiles</taxon>
        <taxon>Oomycota</taxon>
        <taxon>Peronosporomycetes</taxon>
        <taxon>Peronosporales</taxon>
        <taxon>Peronosporaceae</taxon>
        <taxon>Phytophthora</taxon>
    </lineage>
</organism>
<dbReference type="EMBL" id="ANIY01002907">
    <property type="protein sequence ID" value="ETP38556.1"/>
    <property type="molecule type" value="Genomic_DNA"/>
</dbReference>